<dbReference type="GO" id="GO:0006516">
    <property type="term" value="P:glycoprotein catabolic process"/>
    <property type="evidence" value="ECO:0007669"/>
    <property type="project" value="TreeGrafter"/>
</dbReference>
<gene>
    <name evidence="6" type="ORF">DXA50_03365</name>
</gene>
<dbReference type="GO" id="GO:0000224">
    <property type="term" value="F:peptide-N4-(N-acetyl-beta-glucosaminyl)asparagine amidase activity"/>
    <property type="evidence" value="ECO:0007669"/>
    <property type="project" value="TreeGrafter"/>
</dbReference>
<dbReference type="GO" id="GO:0005975">
    <property type="term" value="P:carbohydrate metabolic process"/>
    <property type="evidence" value="ECO:0007669"/>
    <property type="project" value="InterPro"/>
</dbReference>
<dbReference type="Pfam" id="PF07971">
    <property type="entry name" value="Glyco_hydro_92"/>
    <property type="match status" value="1"/>
</dbReference>
<dbReference type="SUPFAM" id="SSF48208">
    <property type="entry name" value="Six-hairpin glycosidases"/>
    <property type="match status" value="1"/>
</dbReference>
<reference evidence="6 7" key="1">
    <citation type="submission" date="2018-08" db="EMBL/GenBank/DDBJ databases">
        <title>A genome reference for cultivated species of the human gut microbiota.</title>
        <authorList>
            <person name="Zou Y."/>
            <person name="Xue W."/>
            <person name="Luo G."/>
        </authorList>
    </citation>
    <scope>NUCLEOTIDE SEQUENCE [LARGE SCALE GENOMIC DNA]</scope>
    <source>
        <strain evidence="6 7">OF02-7</strain>
    </source>
</reference>
<feature type="domain" description="Glycosyl hydrolase family 92 N-terminal" evidence="5">
    <location>
        <begin position="25"/>
        <end position="283"/>
    </location>
</feature>
<evidence type="ECO:0000313" key="7">
    <source>
        <dbReference type="Proteomes" id="UP000286063"/>
    </source>
</evidence>
<evidence type="ECO:0000313" key="6">
    <source>
        <dbReference type="EMBL" id="RGY20452.1"/>
    </source>
</evidence>
<comment type="caution">
    <text evidence="6">The sequence shown here is derived from an EMBL/GenBank/DDBJ whole genome shotgun (WGS) entry which is preliminary data.</text>
</comment>
<protein>
    <submittedName>
        <fullName evidence="6">Glycoside hydrolase family 92 protein</fullName>
    </submittedName>
</protein>
<dbReference type="PANTHER" id="PTHR12143">
    <property type="entry name" value="PEPTIDE N-GLYCANASE PNGASE -RELATED"/>
    <property type="match status" value="1"/>
</dbReference>
<keyword evidence="6" id="KW-0378">Hydrolase</keyword>
<evidence type="ECO:0000259" key="5">
    <source>
        <dbReference type="Pfam" id="PF17678"/>
    </source>
</evidence>
<dbReference type="Gene3D" id="1.20.1050.60">
    <property type="entry name" value="alpha-1,2-mannosidase"/>
    <property type="match status" value="1"/>
</dbReference>
<dbReference type="EMBL" id="QSCR01000003">
    <property type="protein sequence ID" value="RGY20452.1"/>
    <property type="molecule type" value="Genomic_DNA"/>
</dbReference>
<dbReference type="AlphaFoldDB" id="A0A413ISC9"/>
<comment type="subunit">
    <text evidence="2">Monomer.</text>
</comment>
<dbReference type="FunFam" id="1.20.1050.60:FF:000001">
    <property type="entry name" value="Putative alpha-1,2-mannosidase"/>
    <property type="match status" value="1"/>
</dbReference>
<dbReference type="Gene3D" id="2.70.98.10">
    <property type="match status" value="1"/>
</dbReference>
<sequence>MNRKLLIVVLLMCGLSAIGQKKINYVDPMIGTNGMGHTFPGACVPHGLVQLSPDTDTVPHNVNGTYQPRAYEYCAGYQHRDSSIVGFSHTHFNGTGHSDLGDILIMPITGDVKFNPGTAEDPDSGYRSRFTHDTEKASPGYYSVVLEDYDVKAELTATERVGVHKYTFPKGEGHILLDLKHGIYNYDGKVLWANLRVENDTLLTGYRITNGWARVNYTYFAITFSKPIKGYGYQEMKPMAYNGMWRKFNIYRDFPEIGGRNVVAYFDFDLSDGVPLEVKVALSPVRASGALNNLRVETAGRSFEQLRDLAEQKWENALSVVEVEGDYDQTCNIYSSLYHTMINPSLYMDHDGAYRGLDHEIHHADDFINYTVFSVWDTYRALHPLFNLFYPSRSKDIIASFLKHYQQSVHGALPIWSHMANENWCMIGYHGVSVVADAYVKGIEMDEKLALEAVMSNSTIPYLDGLKEYMELGYVPMNKSGNSASVTLEYGYDDWTIYNMARLMGKQEVADKYLKRAAAYKYLVDEDLGFIRPKDSVGKWKANFDVLDTHGQGFIEGNSWNYSFYVPQDVNGVKIFMGGDKRFIERLDSLFTMDLPAKYYEKTEDITQEGLMGNYGHGNEPSQHIPYLYMWTSQPWKTQYRLREIMDRMYRNNIDGLCGNDDCGQMSAWYIFSAMGFYPVCPGSDQYVFGAPYFKEMVIHLENGKDLVIKAPKVSAKNRYVKSVKLNGKEYDKAYLTHRDICNGGEVYFEMCSSPNKKRVFTNDQKPYSMTSDENNNR</sequence>
<accession>A0A413ISC9</accession>
<comment type="cofactor">
    <cofactor evidence="1">
        <name>Ca(2+)</name>
        <dbReference type="ChEBI" id="CHEBI:29108"/>
    </cofactor>
</comment>
<dbReference type="OrthoDB" id="9762711at2"/>
<name>A0A413ISC9_9BACT</name>
<dbReference type="InterPro" id="IPR008928">
    <property type="entry name" value="6-hairpin_glycosidase_sf"/>
</dbReference>
<dbReference type="GO" id="GO:0005829">
    <property type="term" value="C:cytosol"/>
    <property type="evidence" value="ECO:0007669"/>
    <property type="project" value="TreeGrafter"/>
</dbReference>
<dbReference type="InterPro" id="IPR050883">
    <property type="entry name" value="PNGase"/>
</dbReference>
<organism evidence="6 7">
    <name type="scientific">Butyricimonas virosa</name>
    <dbReference type="NCBI Taxonomy" id="544645"/>
    <lineage>
        <taxon>Bacteria</taxon>
        <taxon>Pseudomonadati</taxon>
        <taxon>Bacteroidota</taxon>
        <taxon>Bacteroidia</taxon>
        <taxon>Bacteroidales</taxon>
        <taxon>Odoribacteraceae</taxon>
        <taxon>Butyricimonas</taxon>
    </lineage>
</organism>
<keyword evidence="3" id="KW-0106">Calcium</keyword>
<evidence type="ECO:0000256" key="1">
    <source>
        <dbReference type="ARBA" id="ARBA00001913"/>
    </source>
</evidence>
<dbReference type="RefSeq" id="WP_117721202.1">
    <property type="nucleotide sequence ID" value="NZ_CANPJS010000002.1"/>
</dbReference>
<evidence type="ECO:0000259" key="4">
    <source>
        <dbReference type="Pfam" id="PF07971"/>
    </source>
</evidence>
<dbReference type="Gene3D" id="3.30.2080.10">
    <property type="entry name" value="GH92 mannosidase domain"/>
    <property type="match status" value="1"/>
</dbReference>
<dbReference type="InterPro" id="IPR014718">
    <property type="entry name" value="GH-type_carb-bd"/>
</dbReference>
<dbReference type="InterPro" id="IPR041371">
    <property type="entry name" value="GH92_N"/>
</dbReference>
<dbReference type="InterPro" id="IPR005887">
    <property type="entry name" value="GH92_a_mannosidase_put"/>
</dbReference>
<dbReference type="Pfam" id="PF17678">
    <property type="entry name" value="Glyco_hydro_92N"/>
    <property type="match status" value="1"/>
</dbReference>
<evidence type="ECO:0000256" key="2">
    <source>
        <dbReference type="ARBA" id="ARBA00011245"/>
    </source>
</evidence>
<dbReference type="GO" id="GO:0030246">
    <property type="term" value="F:carbohydrate binding"/>
    <property type="evidence" value="ECO:0007669"/>
    <property type="project" value="InterPro"/>
</dbReference>
<feature type="domain" description="Glycosyl hydrolase family 92" evidence="4">
    <location>
        <begin position="290"/>
        <end position="751"/>
    </location>
</feature>
<dbReference type="Proteomes" id="UP000286063">
    <property type="component" value="Unassembled WGS sequence"/>
</dbReference>
<dbReference type="NCBIfam" id="TIGR01180">
    <property type="entry name" value="aman2_put"/>
    <property type="match status" value="1"/>
</dbReference>
<dbReference type="PANTHER" id="PTHR12143:SF39">
    <property type="entry name" value="SECRETED PROTEIN"/>
    <property type="match status" value="1"/>
</dbReference>
<dbReference type="InterPro" id="IPR012939">
    <property type="entry name" value="Glyco_hydro_92"/>
</dbReference>
<dbReference type="FunFam" id="3.30.2080.10:FF:000001">
    <property type="entry name" value="Alpha-1,2-mannosidase subfamily"/>
    <property type="match status" value="1"/>
</dbReference>
<proteinExistence type="predicted"/>
<evidence type="ECO:0000256" key="3">
    <source>
        <dbReference type="ARBA" id="ARBA00022837"/>
    </source>
</evidence>
<dbReference type="Gene3D" id="1.20.1610.10">
    <property type="entry name" value="alpha-1,2-mannosidases domains"/>
    <property type="match status" value="1"/>
</dbReference>